<dbReference type="PRINTS" id="PR00759">
    <property type="entry name" value="BASICPTASE"/>
</dbReference>
<evidence type="ECO:0000259" key="6">
    <source>
        <dbReference type="PROSITE" id="PS50279"/>
    </source>
</evidence>
<dbReference type="CDD" id="cd00109">
    <property type="entry name" value="Kunitz-type"/>
    <property type="match status" value="6"/>
</dbReference>
<keyword evidence="3" id="KW-0800">Toxin</keyword>
<feature type="domain" description="BPTI/Kunitz inhibitor" evidence="6">
    <location>
        <begin position="388"/>
        <end position="433"/>
    </location>
</feature>
<keyword evidence="5" id="KW-0732">Signal</keyword>
<keyword evidence="4" id="KW-1015">Disulfide bond</keyword>
<comment type="subcellular location">
    <subcellularLocation>
        <location evidence="1">Secreted</location>
    </subcellularLocation>
</comment>
<sequence>MRYPLVLGCLLTTVLAVVQARKPNYCRLAADPGPCRAAFPRYYYSHKDRSCQPFTYGGCSGNENNFSTESECQAACVCTQGSRRIRRISCPKRYYFFNVRNGKCKRYRRRRGRRGCTRKANRFESVEECSSVCATSHCYLRPSRGPCRALKRRFFYNVASGQCESFNYGGCGGNRNNFGSMEECDQDCTTPIQGVKDPFNGHTDCLLPKKTGPCRARKPSFYYNTESGECESFIYGGCQGNANRFPTQEQCSEKCIPKPFNGHSDCLLPKTTGPCRAYVPSFYYNSESSECESFIYGGCQGNANRFPTQEQCTEKCIPEPFNGHSDCLLPKKTGPCKAYFPSFYYNSQSGECESFIYGGCQGNANRFPTQEQCTEKCIPEPFNGHSDCLLPKKTGPCEAYFPSFYYNSESGECESFIYGGCQGNANRFPTQEQSGSSGVIDKQPRKDVNIKMRDANAKIGLDNIGFEGIMGQLGSGGG</sequence>
<dbReference type="InterPro" id="IPR002223">
    <property type="entry name" value="Kunitz_BPTI"/>
</dbReference>
<feature type="domain" description="BPTI/Kunitz inhibitor" evidence="6">
    <location>
        <begin position="78"/>
        <end position="133"/>
    </location>
</feature>
<dbReference type="Proteomes" id="UP000694888">
    <property type="component" value="Unplaced"/>
</dbReference>
<dbReference type="InterPro" id="IPR036880">
    <property type="entry name" value="Kunitz_BPTI_sf"/>
</dbReference>
<organism evidence="7 8">
    <name type="scientific">Aplysia californica</name>
    <name type="common">California sea hare</name>
    <dbReference type="NCBI Taxonomy" id="6500"/>
    <lineage>
        <taxon>Eukaryota</taxon>
        <taxon>Metazoa</taxon>
        <taxon>Spiralia</taxon>
        <taxon>Lophotrochozoa</taxon>
        <taxon>Mollusca</taxon>
        <taxon>Gastropoda</taxon>
        <taxon>Heterobranchia</taxon>
        <taxon>Euthyneura</taxon>
        <taxon>Tectipleura</taxon>
        <taxon>Aplysiida</taxon>
        <taxon>Aplysioidea</taxon>
        <taxon>Aplysiidae</taxon>
        <taxon>Aplysia</taxon>
    </lineage>
</organism>
<dbReference type="GeneID" id="101857756"/>
<keyword evidence="2" id="KW-0964">Secreted</keyword>
<dbReference type="PANTHER" id="PTHR10083:SF217">
    <property type="entry name" value="BOOPHILIN-H2"/>
    <property type="match status" value="1"/>
</dbReference>
<evidence type="ECO:0000256" key="2">
    <source>
        <dbReference type="ARBA" id="ARBA00022525"/>
    </source>
</evidence>
<evidence type="ECO:0000313" key="7">
    <source>
        <dbReference type="Proteomes" id="UP000694888"/>
    </source>
</evidence>
<dbReference type="InterPro" id="IPR050098">
    <property type="entry name" value="TFPI/VKTCI-like"/>
</dbReference>
<dbReference type="PANTHER" id="PTHR10083">
    <property type="entry name" value="KUNITZ-TYPE PROTEASE INHIBITOR-RELATED"/>
    <property type="match status" value="1"/>
</dbReference>
<feature type="domain" description="BPTI/Kunitz inhibitor" evidence="6">
    <location>
        <begin position="138"/>
        <end position="188"/>
    </location>
</feature>
<feature type="domain" description="BPTI/Kunitz inhibitor" evidence="6">
    <location>
        <begin position="327"/>
        <end position="377"/>
    </location>
</feature>
<keyword evidence="7" id="KW-1185">Reference proteome</keyword>
<dbReference type="SMART" id="SM00131">
    <property type="entry name" value="KU"/>
    <property type="match status" value="6"/>
</dbReference>
<feature type="domain" description="BPTI/Kunitz inhibitor" evidence="6">
    <location>
        <begin position="266"/>
        <end position="316"/>
    </location>
</feature>
<feature type="domain" description="BPTI/Kunitz inhibitor" evidence="6">
    <location>
        <begin position="26"/>
        <end position="76"/>
    </location>
</feature>
<evidence type="ECO:0000313" key="8">
    <source>
        <dbReference type="RefSeq" id="XP_012945199.1"/>
    </source>
</evidence>
<feature type="domain" description="BPTI/Kunitz inhibitor" evidence="6">
    <location>
        <begin position="205"/>
        <end position="255"/>
    </location>
</feature>
<evidence type="ECO:0000256" key="1">
    <source>
        <dbReference type="ARBA" id="ARBA00004613"/>
    </source>
</evidence>
<protein>
    <submittedName>
        <fullName evidence="8">Papilin-like</fullName>
    </submittedName>
</protein>
<dbReference type="InterPro" id="IPR020901">
    <property type="entry name" value="Prtase_inh_Kunz-CS"/>
</dbReference>
<dbReference type="PROSITE" id="PS00280">
    <property type="entry name" value="BPTI_KUNITZ_1"/>
    <property type="match status" value="2"/>
</dbReference>
<feature type="signal peptide" evidence="5">
    <location>
        <begin position="1"/>
        <end position="20"/>
    </location>
</feature>
<evidence type="ECO:0000256" key="5">
    <source>
        <dbReference type="SAM" id="SignalP"/>
    </source>
</evidence>
<evidence type="ECO:0000256" key="3">
    <source>
        <dbReference type="ARBA" id="ARBA00022656"/>
    </source>
</evidence>
<gene>
    <name evidence="8" type="primary">LOC101857756</name>
</gene>
<reference evidence="8" key="1">
    <citation type="submission" date="2025-08" db="UniProtKB">
        <authorList>
            <consortium name="RefSeq"/>
        </authorList>
    </citation>
    <scope>IDENTIFICATION</scope>
</reference>
<name>A0ABM1ACR3_APLCA</name>
<dbReference type="Gene3D" id="4.10.410.10">
    <property type="entry name" value="Pancreatic trypsin inhibitor Kunitz domain"/>
    <property type="match status" value="7"/>
</dbReference>
<evidence type="ECO:0000256" key="4">
    <source>
        <dbReference type="ARBA" id="ARBA00023157"/>
    </source>
</evidence>
<dbReference type="PROSITE" id="PS50279">
    <property type="entry name" value="BPTI_KUNITZ_2"/>
    <property type="match status" value="7"/>
</dbReference>
<feature type="chain" id="PRO_5045270902" evidence="5">
    <location>
        <begin position="21"/>
        <end position="478"/>
    </location>
</feature>
<dbReference type="RefSeq" id="XP_012945199.1">
    <property type="nucleotide sequence ID" value="XM_013089745.1"/>
</dbReference>
<dbReference type="Pfam" id="PF00014">
    <property type="entry name" value="Kunitz_BPTI"/>
    <property type="match status" value="7"/>
</dbReference>
<dbReference type="SUPFAM" id="SSF57362">
    <property type="entry name" value="BPTI-like"/>
    <property type="match status" value="7"/>
</dbReference>
<proteinExistence type="predicted"/>
<accession>A0ABM1ACR3</accession>